<keyword evidence="9" id="KW-0472">Membrane</keyword>
<evidence type="ECO:0000313" key="12">
    <source>
        <dbReference type="Proteomes" id="UP000051861"/>
    </source>
</evidence>
<dbReference type="NCBIfam" id="TIGR01727">
    <property type="entry name" value="oligo_HPY"/>
    <property type="match status" value="1"/>
</dbReference>
<evidence type="ECO:0000256" key="8">
    <source>
        <dbReference type="ARBA" id="ARBA00022967"/>
    </source>
</evidence>
<dbReference type="SUPFAM" id="SSF52540">
    <property type="entry name" value="P-loop containing nucleoside triphosphate hydrolases"/>
    <property type="match status" value="1"/>
</dbReference>
<protein>
    <submittedName>
        <fullName evidence="11">Peptide ABC transporter ATPase</fullName>
    </submittedName>
</protein>
<name>A0A0S7Y1G1_UNCSA</name>
<dbReference type="FunFam" id="3.40.50.300:FF:000016">
    <property type="entry name" value="Oligopeptide ABC transporter ATP-binding component"/>
    <property type="match status" value="1"/>
</dbReference>
<comment type="subcellular location">
    <subcellularLocation>
        <location evidence="1">Cell membrane</location>
        <topology evidence="1">Peripheral membrane protein</topology>
    </subcellularLocation>
</comment>
<dbReference type="InterPro" id="IPR027417">
    <property type="entry name" value="P-loop_NTPase"/>
</dbReference>
<feature type="domain" description="ABC transporter" evidence="10">
    <location>
        <begin position="8"/>
        <end position="259"/>
    </location>
</feature>
<evidence type="ECO:0000256" key="4">
    <source>
        <dbReference type="ARBA" id="ARBA00022475"/>
    </source>
</evidence>
<dbReference type="SMART" id="SM00382">
    <property type="entry name" value="AAA"/>
    <property type="match status" value="1"/>
</dbReference>
<keyword evidence="4" id="KW-1003">Cell membrane</keyword>
<dbReference type="GO" id="GO:0005886">
    <property type="term" value="C:plasma membrane"/>
    <property type="evidence" value="ECO:0007669"/>
    <property type="project" value="UniProtKB-SubCell"/>
</dbReference>
<evidence type="ECO:0000313" key="11">
    <source>
        <dbReference type="EMBL" id="KPJ68371.1"/>
    </source>
</evidence>
<dbReference type="InterPro" id="IPR050388">
    <property type="entry name" value="ABC_Ni/Peptide_Import"/>
</dbReference>
<keyword evidence="6" id="KW-0547">Nucleotide-binding</keyword>
<keyword evidence="8" id="KW-1278">Translocase</keyword>
<reference evidence="11 12" key="1">
    <citation type="journal article" date="2015" name="Microbiome">
        <title>Genomic resolution of linkages in carbon, nitrogen, and sulfur cycling among widespread estuary sediment bacteria.</title>
        <authorList>
            <person name="Baker B.J."/>
            <person name="Lazar C.S."/>
            <person name="Teske A.P."/>
            <person name="Dick G.J."/>
        </authorList>
    </citation>
    <scope>NUCLEOTIDE SEQUENCE [LARGE SCALE GENOMIC DNA]</scope>
    <source>
        <strain evidence="11">DG_54_3</strain>
    </source>
</reference>
<dbReference type="GO" id="GO:0005524">
    <property type="term" value="F:ATP binding"/>
    <property type="evidence" value="ECO:0007669"/>
    <property type="project" value="UniProtKB-KW"/>
</dbReference>
<dbReference type="Proteomes" id="UP000051861">
    <property type="component" value="Unassembled WGS sequence"/>
</dbReference>
<dbReference type="PANTHER" id="PTHR43297">
    <property type="entry name" value="OLIGOPEPTIDE TRANSPORT ATP-BINDING PROTEIN APPD"/>
    <property type="match status" value="1"/>
</dbReference>
<dbReference type="PROSITE" id="PS50893">
    <property type="entry name" value="ABC_TRANSPORTER_2"/>
    <property type="match status" value="1"/>
</dbReference>
<evidence type="ECO:0000256" key="2">
    <source>
        <dbReference type="ARBA" id="ARBA00005417"/>
    </source>
</evidence>
<dbReference type="EMBL" id="LIZX01000054">
    <property type="protein sequence ID" value="KPJ68371.1"/>
    <property type="molecule type" value="Genomic_DNA"/>
</dbReference>
<dbReference type="Pfam" id="PF00005">
    <property type="entry name" value="ABC_tran"/>
    <property type="match status" value="1"/>
</dbReference>
<accession>A0A0S7Y1G1</accession>
<dbReference type="AlphaFoldDB" id="A0A0S7Y1G1"/>
<keyword evidence="7" id="KW-0067">ATP-binding</keyword>
<dbReference type="InterPro" id="IPR003593">
    <property type="entry name" value="AAA+_ATPase"/>
</dbReference>
<dbReference type="Gene3D" id="3.40.50.300">
    <property type="entry name" value="P-loop containing nucleotide triphosphate hydrolases"/>
    <property type="match status" value="1"/>
</dbReference>
<evidence type="ECO:0000256" key="5">
    <source>
        <dbReference type="ARBA" id="ARBA00022519"/>
    </source>
</evidence>
<evidence type="ECO:0000256" key="3">
    <source>
        <dbReference type="ARBA" id="ARBA00022448"/>
    </source>
</evidence>
<keyword evidence="3" id="KW-0813">Transport</keyword>
<organism evidence="11 12">
    <name type="scientific">candidate division WOR-1 bacterium DG_54_3</name>
    <dbReference type="NCBI Taxonomy" id="1703775"/>
    <lineage>
        <taxon>Bacteria</taxon>
        <taxon>Bacillati</taxon>
        <taxon>Saganbacteria</taxon>
    </lineage>
</organism>
<keyword evidence="5" id="KW-0997">Cell inner membrane</keyword>
<dbReference type="PANTHER" id="PTHR43297:SF14">
    <property type="entry name" value="ATPASE AAA-TYPE CORE DOMAIN-CONTAINING PROTEIN"/>
    <property type="match status" value="1"/>
</dbReference>
<evidence type="ECO:0000256" key="9">
    <source>
        <dbReference type="ARBA" id="ARBA00023136"/>
    </source>
</evidence>
<dbReference type="Pfam" id="PF08352">
    <property type="entry name" value="oligo_HPY"/>
    <property type="match status" value="1"/>
</dbReference>
<gene>
    <name evidence="11" type="ORF">AMJ44_06620</name>
</gene>
<proteinExistence type="inferred from homology"/>
<evidence type="ECO:0000256" key="7">
    <source>
        <dbReference type="ARBA" id="ARBA00022840"/>
    </source>
</evidence>
<dbReference type="GO" id="GO:0015833">
    <property type="term" value="P:peptide transport"/>
    <property type="evidence" value="ECO:0007669"/>
    <property type="project" value="InterPro"/>
</dbReference>
<dbReference type="InterPro" id="IPR013563">
    <property type="entry name" value="Oligopep_ABC_C"/>
</dbReference>
<dbReference type="InterPro" id="IPR003439">
    <property type="entry name" value="ABC_transporter-like_ATP-bd"/>
</dbReference>
<evidence type="ECO:0000256" key="1">
    <source>
        <dbReference type="ARBA" id="ARBA00004202"/>
    </source>
</evidence>
<comment type="caution">
    <text evidence="11">The sequence shown here is derived from an EMBL/GenBank/DDBJ whole genome shotgun (WGS) entry which is preliminary data.</text>
</comment>
<dbReference type="PATRIC" id="fig|1703775.3.peg.2505"/>
<evidence type="ECO:0000256" key="6">
    <source>
        <dbReference type="ARBA" id="ARBA00022741"/>
    </source>
</evidence>
<comment type="similarity">
    <text evidence="2">Belongs to the ABC transporter superfamily.</text>
</comment>
<dbReference type="GO" id="GO:0016887">
    <property type="term" value="F:ATP hydrolysis activity"/>
    <property type="evidence" value="ECO:0007669"/>
    <property type="project" value="InterPro"/>
</dbReference>
<evidence type="ECO:0000259" key="10">
    <source>
        <dbReference type="PROSITE" id="PS50893"/>
    </source>
</evidence>
<sequence>MSETLLDIRNLHVWFKVYGGVLKVLNGVNFNVKFGEKVGLVGETGCGKTTTMKALLRVLPNLALIPEGDIFVRDNNILKLNSKELADLRGRGLSMIFQDPTSALNPVFTIGQQLFDIIQYSAGSSGRKVANKKDVALRALRETRLPDPERMLDSYPIQLSGGMRQRVCIAFAIATARDLLIADEPTTNLDVTIQDQVLRLIRDLVEKKGASLILITHSLGLAREITERVYVMYAGNMIEMAATSVLFEKPFHPYTQGLLASVPRLSGGGFAEGIPGRIPDYRNPPPGCRFEPRCQYAFEPCTKAMPPCIDVGDGHQVACYLYQNGQEDRINA</sequence>
<dbReference type="CDD" id="cd03257">
    <property type="entry name" value="ABC_NikE_OppD_transporters"/>
    <property type="match status" value="1"/>
</dbReference>